<evidence type="ECO:0000313" key="2">
    <source>
        <dbReference type="EMBL" id="RBM72013.1"/>
    </source>
</evidence>
<evidence type="ECO:0000313" key="1">
    <source>
        <dbReference type="EMBL" id="RBM56431.1"/>
    </source>
</evidence>
<protein>
    <submittedName>
        <fullName evidence="3">Uncharacterized protein</fullName>
    </submittedName>
</protein>
<dbReference type="AlphaFoldDB" id="A0AAX1QV10"/>
<evidence type="ECO:0000313" key="6">
    <source>
        <dbReference type="Proteomes" id="UP000252488"/>
    </source>
</evidence>
<dbReference type="EMBL" id="QKKS01000001">
    <property type="protein sequence ID" value="RBM84400.1"/>
    <property type="molecule type" value="Genomic_DNA"/>
</dbReference>
<name>A0AAX1QV10_9VIBR</name>
<keyword evidence="6" id="KW-1185">Reference proteome</keyword>
<dbReference type="Proteomes" id="UP000252199">
    <property type="component" value="Unassembled WGS sequence"/>
</dbReference>
<comment type="caution">
    <text evidence="3">The sequence shown here is derived from an EMBL/GenBank/DDBJ whole genome shotgun (WGS) entry which is preliminary data.</text>
</comment>
<dbReference type="Proteomes" id="UP000252427">
    <property type="component" value="Unassembled WGS sequence"/>
</dbReference>
<dbReference type="Proteomes" id="UP000252488">
    <property type="component" value="Unassembled WGS sequence"/>
</dbReference>
<dbReference type="EMBL" id="QKKR01000007">
    <property type="protein sequence ID" value="RBM56431.1"/>
    <property type="molecule type" value="Genomic_DNA"/>
</dbReference>
<reference evidence="4 5" key="1">
    <citation type="submission" date="2018-06" db="EMBL/GenBank/DDBJ databases">
        <title>Draft genome sequences of nine Vibrio sp. clinical isolates from across the United States representing the closest known relative of Vibrio cholerae.</title>
        <authorList>
            <person name="Islam M.T."/>
            <person name="Liang K."/>
            <person name="Im M.S."/>
            <person name="Winkjer J."/>
            <person name="Busby S."/>
            <person name="Batra D."/>
            <person name="Rowe L."/>
            <person name="Tarr C.L."/>
            <person name="Boucher Y."/>
        </authorList>
    </citation>
    <scope>NUCLEOTIDE SEQUENCE [LARGE SCALE GENOMIC DNA]</scope>
    <source>
        <strain evidence="1 6">2016V-1111</strain>
        <strain evidence="3 5">2016V-1114</strain>
        <strain evidence="2 4">2017V-1110</strain>
    </source>
</reference>
<accession>A0AAX1QV10</accession>
<proteinExistence type="predicted"/>
<evidence type="ECO:0000313" key="4">
    <source>
        <dbReference type="Proteomes" id="UP000252199"/>
    </source>
</evidence>
<organism evidence="3 5">
    <name type="scientific">Vibrio paracholerae</name>
    <dbReference type="NCBI Taxonomy" id="650003"/>
    <lineage>
        <taxon>Bacteria</taxon>
        <taxon>Pseudomonadati</taxon>
        <taxon>Pseudomonadota</taxon>
        <taxon>Gammaproteobacteria</taxon>
        <taxon>Vibrionales</taxon>
        <taxon>Vibrionaceae</taxon>
        <taxon>Vibrio</taxon>
    </lineage>
</organism>
<sequence length="67" mass="7508">MSVSKFNPQQQVVRVKLLFEGSESSFFMGKWNASQSQIDFAGFTASLNCHSKHQLDFDPSGENLRPA</sequence>
<gene>
    <name evidence="1" type="ORF">DLR69_04530</name>
    <name evidence="3" type="ORF">DLR70_01540</name>
    <name evidence="2" type="ORF">DLR72_01885</name>
</gene>
<dbReference type="EMBL" id="QKKU01000010">
    <property type="protein sequence ID" value="RBM72013.1"/>
    <property type="molecule type" value="Genomic_DNA"/>
</dbReference>
<evidence type="ECO:0000313" key="3">
    <source>
        <dbReference type="EMBL" id="RBM84400.1"/>
    </source>
</evidence>
<evidence type="ECO:0000313" key="5">
    <source>
        <dbReference type="Proteomes" id="UP000252427"/>
    </source>
</evidence>